<dbReference type="Proteomes" id="UP000587942">
    <property type="component" value="Unassembled WGS sequence"/>
</dbReference>
<comment type="caution">
    <text evidence="1">The sequence shown here is derived from an EMBL/GenBank/DDBJ whole genome shotgun (WGS) entry which is preliminary data.</text>
</comment>
<sequence>MRKPKIKRAIHQLYCHQTYRKQDILRKVHGERNKVPSFPSRYSSIILTGHAFKRWNERVGPKGGFAELERMLNHLLFIPERITRNSPKRGMIDSDILFVYELVGNEIHIVTFLGRASEQPVLRNLRSFRDLKFEYNERLKLELPEAALIRQKLPCIPVEYIHFEGRTTSYFLERYKVQIGNESSSLIYVKEVKNSRLIDIIEINPDNPYSKLLNRSIMHVLYIMGYASFVQLHLEYHKPEEVKNAAEKYEERMRERALRFLQEV</sequence>
<accession>A0A846TPZ9</accession>
<dbReference type="AlphaFoldDB" id="A0A846TPZ9"/>
<name>A0A846TPZ9_9BACI</name>
<proteinExistence type="predicted"/>
<organism evidence="1 2">
    <name type="scientific">Mesobacillus selenatarsenatis</name>
    <dbReference type="NCBI Taxonomy" id="388741"/>
    <lineage>
        <taxon>Bacteria</taxon>
        <taxon>Bacillati</taxon>
        <taxon>Bacillota</taxon>
        <taxon>Bacilli</taxon>
        <taxon>Bacillales</taxon>
        <taxon>Bacillaceae</taxon>
        <taxon>Mesobacillus</taxon>
    </lineage>
</organism>
<evidence type="ECO:0000313" key="2">
    <source>
        <dbReference type="Proteomes" id="UP000587942"/>
    </source>
</evidence>
<evidence type="ECO:0000313" key="1">
    <source>
        <dbReference type="EMBL" id="NKE07954.1"/>
    </source>
</evidence>
<protein>
    <submittedName>
        <fullName evidence="1">Uncharacterized protein</fullName>
    </submittedName>
</protein>
<gene>
    <name evidence="1" type="ORF">GWK17_21185</name>
</gene>
<reference evidence="1 2" key="1">
    <citation type="submission" date="2020-03" db="EMBL/GenBank/DDBJ databases">
        <authorList>
            <person name="Sun Q."/>
        </authorList>
    </citation>
    <scope>NUCLEOTIDE SEQUENCE [LARGE SCALE GENOMIC DNA]</scope>
    <source>
        <strain evidence="1 2">KACC 21451</strain>
    </source>
</reference>
<dbReference type="EMBL" id="JAAVUM010000023">
    <property type="protein sequence ID" value="NKE07954.1"/>
    <property type="molecule type" value="Genomic_DNA"/>
</dbReference>
<dbReference type="RefSeq" id="WP_167834311.1">
    <property type="nucleotide sequence ID" value="NZ_JAAVUM010000023.1"/>
</dbReference>